<keyword evidence="7" id="KW-0406">Ion transport</keyword>
<keyword evidence="2" id="KW-0813">Transport</keyword>
<feature type="transmembrane region" description="Helical" evidence="9">
    <location>
        <begin position="42"/>
        <end position="61"/>
    </location>
</feature>
<dbReference type="GO" id="GO:0005886">
    <property type="term" value="C:plasma membrane"/>
    <property type="evidence" value="ECO:0007669"/>
    <property type="project" value="UniProtKB-SubCell"/>
</dbReference>
<protein>
    <submittedName>
        <fullName evidence="11">K(+)/H(+) antiporter NhaP</fullName>
    </submittedName>
</protein>
<keyword evidence="8 9" id="KW-0472">Membrane</keyword>
<keyword evidence="5 9" id="KW-0812">Transmembrane</keyword>
<dbReference type="SMART" id="SM01091">
    <property type="entry name" value="CorC_HlyC"/>
    <property type="match status" value="1"/>
</dbReference>
<comment type="caution">
    <text evidence="11">The sequence shown here is derived from an EMBL/GenBank/DDBJ whole genome shotgun (WGS) entry which is preliminary data.</text>
</comment>
<dbReference type="GO" id="GO:0015297">
    <property type="term" value="F:antiporter activity"/>
    <property type="evidence" value="ECO:0007669"/>
    <property type="project" value="UniProtKB-KW"/>
</dbReference>
<evidence type="ECO:0000256" key="3">
    <source>
        <dbReference type="ARBA" id="ARBA00022449"/>
    </source>
</evidence>
<evidence type="ECO:0000313" key="11">
    <source>
        <dbReference type="EMBL" id="OIR07955.1"/>
    </source>
</evidence>
<keyword evidence="3" id="KW-0050">Antiport</keyword>
<evidence type="ECO:0000256" key="9">
    <source>
        <dbReference type="SAM" id="Phobius"/>
    </source>
</evidence>
<dbReference type="PANTHER" id="PTHR32507:SF7">
    <property type="entry name" value="K(+)_H(+) ANTIPORTER NHAP2"/>
    <property type="match status" value="1"/>
</dbReference>
<dbReference type="InterPro" id="IPR006153">
    <property type="entry name" value="Cation/H_exchanger_TM"/>
</dbReference>
<feature type="transmembrane region" description="Helical" evidence="9">
    <location>
        <begin position="307"/>
        <end position="332"/>
    </location>
</feature>
<keyword evidence="6 9" id="KW-1133">Transmembrane helix</keyword>
<evidence type="ECO:0000256" key="5">
    <source>
        <dbReference type="ARBA" id="ARBA00022692"/>
    </source>
</evidence>
<evidence type="ECO:0000256" key="8">
    <source>
        <dbReference type="ARBA" id="ARBA00023136"/>
    </source>
</evidence>
<evidence type="ECO:0000259" key="10">
    <source>
        <dbReference type="SMART" id="SM01091"/>
    </source>
</evidence>
<evidence type="ECO:0000256" key="1">
    <source>
        <dbReference type="ARBA" id="ARBA00004651"/>
    </source>
</evidence>
<dbReference type="InterPro" id="IPR038770">
    <property type="entry name" value="Na+/solute_symporter_sf"/>
</dbReference>
<feature type="transmembrane region" description="Helical" evidence="9">
    <location>
        <begin position="98"/>
        <end position="118"/>
    </location>
</feature>
<comment type="subcellular location">
    <subcellularLocation>
        <location evidence="1">Cell membrane</location>
        <topology evidence="1">Multi-pass membrane protein</topology>
    </subcellularLocation>
</comment>
<feature type="transmembrane region" description="Helical" evidence="9">
    <location>
        <begin position="283"/>
        <end position="301"/>
    </location>
</feature>
<feature type="transmembrane region" description="Helical" evidence="9">
    <location>
        <begin position="344"/>
        <end position="364"/>
    </location>
</feature>
<feature type="transmembrane region" description="Helical" evidence="9">
    <location>
        <begin position="130"/>
        <end position="149"/>
    </location>
</feature>
<proteinExistence type="predicted"/>
<dbReference type="PANTHER" id="PTHR32507">
    <property type="entry name" value="NA(+)/H(+) ANTIPORTER 1"/>
    <property type="match status" value="1"/>
</dbReference>
<dbReference type="Pfam" id="PF00999">
    <property type="entry name" value="Na_H_Exchanger"/>
    <property type="match status" value="1"/>
</dbReference>
<evidence type="ECO:0000256" key="2">
    <source>
        <dbReference type="ARBA" id="ARBA00022448"/>
    </source>
</evidence>
<keyword evidence="4" id="KW-1003">Cell membrane</keyword>
<feature type="transmembrane region" description="Helical" evidence="9">
    <location>
        <begin position="14"/>
        <end position="35"/>
    </location>
</feature>
<dbReference type="NCBIfam" id="NF003716">
    <property type="entry name" value="PRK05326.1-3"/>
    <property type="match status" value="1"/>
</dbReference>
<dbReference type="Pfam" id="PF03471">
    <property type="entry name" value="CorC_HlyC"/>
    <property type="match status" value="1"/>
</dbReference>
<dbReference type="GO" id="GO:1902600">
    <property type="term" value="P:proton transmembrane transport"/>
    <property type="evidence" value="ECO:0007669"/>
    <property type="project" value="InterPro"/>
</dbReference>
<feature type="transmembrane region" description="Helical" evidence="9">
    <location>
        <begin position="201"/>
        <end position="223"/>
    </location>
</feature>
<dbReference type="InterPro" id="IPR005170">
    <property type="entry name" value="Transptr-assoc_dom"/>
</dbReference>
<evidence type="ECO:0000256" key="6">
    <source>
        <dbReference type="ARBA" id="ARBA00022989"/>
    </source>
</evidence>
<feature type="transmembrane region" description="Helical" evidence="9">
    <location>
        <begin position="376"/>
        <end position="396"/>
    </location>
</feature>
<organism evidence="11">
    <name type="scientific">mine drainage metagenome</name>
    <dbReference type="NCBI Taxonomy" id="410659"/>
    <lineage>
        <taxon>unclassified sequences</taxon>
        <taxon>metagenomes</taxon>
        <taxon>ecological metagenomes</taxon>
    </lineage>
</organism>
<feature type="transmembrane region" description="Helical" evidence="9">
    <location>
        <begin position="67"/>
        <end position="86"/>
    </location>
</feature>
<dbReference type="NCBIfam" id="NF003715">
    <property type="entry name" value="PRK05326.1-2"/>
    <property type="match status" value="1"/>
</dbReference>
<feature type="transmembrane region" description="Helical" evidence="9">
    <location>
        <begin position="235"/>
        <end position="262"/>
    </location>
</feature>
<dbReference type="EMBL" id="MLJW01000034">
    <property type="protein sequence ID" value="OIR07955.1"/>
    <property type="molecule type" value="Genomic_DNA"/>
</dbReference>
<name>A0A1J5SJ49_9ZZZZ</name>
<dbReference type="AlphaFoldDB" id="A0A1J5SJ49"/>
<dbReference type="Gene3D" id="1.20.1530.20">
    <property type="match status" value="1"/>
</dbReference>
<evidence type="ECO:0000256" key="4">
    <source>
        <dbReference type="ARBA" id="ARBA00022475"/>
    </source>
</evidence>
<sequence>MAGDGENGTGMDSINLLILICAGLAVAAVFTSMLAFRFGAPLLLLFLGLGLAAGVDGLGGIDFSDAHSAFLIGSAALAVILFDSGYHTSLKSYRQAAAPAITLATLGVLVTTALVALPGRYLLHLSWSEALLLGTILSSTDAAALFFLLRTGGITIRDRVRSTLEVESGSNDPMAIFLTLTLVAALSGQSSGGPWQILGRFALAGGGGVVMGLLGGWLIIAVVNRLRLDPGLTPVAVMGLAAAVFGLTNLIGGSGFLAAYLAGLLAGNARLQGGGGLRRFQDGITWLAQIAMFVTLGLLATPSQFPALLGAAALLAAVLTFVARPLAVFLCLTPFGFGKRERVFIAWVGLRGAVSILLGLVPLLEGVPQAGRFFDIAFLVVVASLLVQGWTVRPLARWLGLIVPDKAGPVDRMEVDLPGLADREMVAYVLHPDSAVAQGRPLPRWARPILVRRAGRLSGAPGPLQAGDRVFLLAAPHQVPLLDGLFGRMRDQAETEASLYGDFAMTPDITVAALRDAYGLVLPALPDALTLAELFRREFRQDLELGDRIHLGPVDLIVRDMTDGRITSVGIALDPSPPAGWERLKLRLEGRFPRLFGAVS</sequence>
<feature type="domain" description="Transporter-associated" evidence="10">
    <location>
        <begin position="496"/>
        <end position="575"/>
    </location>
</feature>
<accession>A0A1J5SJ49</accession>
<reference evidence="11" key="1">
    <citation type="submission" date="2016-10" db="EMBL/GenBank/DDBJ databases">
        <title>Sequence of Gallionella enrichment culture.</title>
        <authorList>
            <person name="Poehlein A."/>
            <person name="Muehling M."/>
            <person name="Daniel R."/>
        </authorList>
    </citation>
    <scope>NUCLEOTIDE SEQUENCE</scope>
</reference>
<evidence type="ECO:0000256" key="7">
    <source>
        <dbReference type="ARBA" id="ARBA00023065"/>
    </source>
</evidence>
<gene>
    <name evidence="11" type="primary">nhaP_5</name>
    <name evidence="11" type="ORF">GALL_98180</name>
</gene>